<evidence type="ECO:0000259" key="14">
    <source>
        <dbReference type="PROSITE" id="PS51093"/>
    </source>
</evidence>
<feature type="transmembrane region" description="Helical" evidence="13">
    <location>
        <begin position="461"/>
        <end position="480"/>
    </location>
</feature>
<feature type="transmembrane region" description="Helical" evidence="13">
    <location>
        <begin position="128"/>
        <end position="148"/>
    </location>
</feature>
<dbReference type="CDD" id="cd00212">
    <property type="entry name" value="PTS_IIB_glc"/>
    <property type="match status" value="1"/>
</dbReference>
<name>A0A2X4R9A1_9CORY</name>
<keyword evidence="3" id="KW-1003">Cell membrane</keyword>
<dbReference type="Pfam" id="PF02378">
    <property type="entry name" value="PTS_EIIC"/>
    <property type="match status" value="1"/>
</dbReference>
<evidence type="ECO:0000313" key="20">
    <source>
        <dbReference type="Proteomes" id="UP000594905"/>
    </source>
</evidence>
<accession>A0A2X4R9A1</accession>
<dbReference type="Pfam" id="PF00358">
    <property type="entry name" value="PTS_EIIA_1"/>
    <property type="match status" value="1"/>
</dbReference>
<dbReference type="InterPro" id="IPR003352">
    <property type="entry name" value="PTS_EIIC"/>
</dbReference>
<feature type="transmembrane region" description="Helical" evidence="13">
    <location>
        <begin position="421"/>
        <end position="441"/>
    </location>
</feature>
<dbReference type="KEGG" id="cmin:NCTC10288_00277"/>
<evidence type="ECO:0000256" key="4">
    <source>
        <dbReference type="ARBA" id="ARBA00022597"/>
    </source>
</evidence>
<dbReference type="InterPro" id="IPR036878">
    <property type="entry name" value="Glu_permease_IIB"/>
</dbReference>
<feature type="transmembrane region" description="Helical" evidence="13">
    <location>
        <begin position="360"/>
        <end position="378"/>
    </location>
</feature>
<gene>
    <name evidence="18" type="primary">ptsG</name>
    <name evidence="17" type="ORF">I6G51_00530</name>
    <name evidence="18" type="ORF">NCTC10288_00277</name>
</gene>
<evidence type="ECO:0000256" key="5">
    <source>
        <dbReference type="ARBA" id="ARBA00022679"/>
    </source>
</evidence>
<evidence type="ECO:0000259" key="16">
    <source>
        <dbReference type="PROSITE" id="PS51103"/>
    </source>
</evidence>
<evidence type="ECO:0000259" key="15">
    <source>
        <dbReference type="PROSITE" id="PS51098"/>
    </source>
</evidence>
<dbReference type="InterPro" id="IPR018113">
    <property type="entry name" value="PTrfase_EIIB_Cys"/>
</dbReference>
<feature type="transmembrane region" description="Helical" evidence="13">
    <location>
        <begin position="317"/>
        <end position="339"/>
    </location>
</feature>
<evidence type="ECO:0000256" key="11">
    <source>
        <dbReference type="PROSITE-ProRule" id="PRU00421"/>
    </source>
</evidence>
<dbReference type="PROSITE" id="PS00371">
    <property type="entry name" value="PTS_EIIA_TYPE_1_HIS"/>
    <property type="match status" value="1"/>
</dbReference>
<dbReference type="InterPro" id="IPR011055">
    <property type="entry name" value="Dup_hybrid_motif"/>
</dbReference>
<reference evidence="18 19" key="1">
    <citation type="submission" date="2018-06" db="EMBL/GenBank/DDBJ databases">
        <authorList>
            <consortium name="Pathogen Informatics"/>
            <person name="Doyle S."/>
        </authorList>
    </citation>
    <scope>NUCLEOTIDE SEQUENCE [LARGE SCALE GENOMIC DNA]</scope>
    <source>
        <strain evidence="18 19">NCTC10288</strain>
    </source>
</reference>
<dbReference type="GO" id="GO:0016301">
    <property type="term" value="F:kinase activity"/>
    <property type="evidence" value="ECO:0007669"/>
    <property type="project" value="UniProtKB-KW"/>
</dbReference>
<dbReference type="SUPFAM" id="SSF55604">
    <property type="entry name" value="Glucose permease domain IIB"/>
    <property type="match status" value="1"/>
</dbReference>
<dbReference type="GO" id="GO:0009401">
    <property type="term" value="P:phosphoenolpyruvate-dependent sugar phosphotransferase system"/>
    <property type="evidence" value="ECO:0007669"/>
    <property type="project" value="UniProtKB-KW"/>
</dbReference>
<evidence type="ECO:0000256" key="3">
    <source>
        <dbReference type="ARBA" id="ARBA00022475"/>
    </source>
</evidence>
<feature type="domain" description="PTS EIIA type-1" evidence="14">
    <location>
        <begin position="575"/>
        <end position="679"/>
    </location>
</feature>
<reference evidence="17 20" key="2">
    <citation type="submission" date="2020-12" db="EMBL/GenBank/DDBJ databases">
        <title>FDA dAtabase for Regulatory Grade micrObial Sequences (FDA-ARGOS): Supporting development and validation of Infectious Disease Dx tests.</title>
        <authorList>
            <person name="Sproer C."/>
            <person name="Gronow S."/>
            <person name="Severitt S."/>
            <person name="Schroder I."/>
            <person name="Tallon L."/>
            <person name="Sadzewicz L."/>
            <person name="Zhao X."/>
            <person name="Boylan J."/>
            <person name="Ott S."/>
            <person name="Bowen H."/>
            <person name="Vavikolanu K."/>
            <person name="Mehta A."/>
            <person name="Aluvathingal J."/>
            <person name="Nadendla S."/>
            <person name="Lowell S."/>
            <person name="Myers T."/>
            <person name="Yan Y."/>
            <person name="Sichtig H."/>
        </authorList>
    </citation>
    <scope>NUCLEOTIDE SEQUENCE [LARGE SCALE GENOMIC DNA]</scope>
    <source>
        <strain evidence="17 20">FDAARGOS_894</strain>
    </source>
</reference>
<feature type="region of interest" description="Disordered" evidence="12">
    <location>
        <begin position="491"/>
        <end position="515"/>
    </location>
</feature>
<dbReference type="Proteomes" id="UP000594905">
    <property type="component" value="Chromosome"/>
</dbReference>
<dbReference type="FunFam" id="2.70.70.10:FF:000001">
    <property type="entry name" value="PTS system glucose-specific IIA component"/>
    <property type="match status" value="1"/>
</dbReference>
<keyword evidence="4 17" id="KW-0762">Sugar transport</keyword>
<dbReference type="PROSITE" id="PS51103">
    <property type="entry name" value="PTS_EIIC_TYPE_1"/>
    <property type="match status" value="1"/>
</dbReference>
<feature type="transmembrane region" description="Helical" evidence="13">
    <location>
        <begin position="243"/>
        <end position="261"/>
    </location>
</feature>
<dbReference type="FunFam" id="3.30.1360.60:FF:000001">
    <property type="entry name" value="PTS system glucose-specific IIBC component PtsG"/>
    <property type="match status" value="1"/>
</dbReference>
<dbReference type="PROSITE" id="PS51093">
    <property type="entry name" value="PTS_EIIA_TYPE_1"/>
    <property type="match status" value="1"/>
</dbReference>
<dbReference type="InterPro" id="IPR001127">
    <property type="entry name" value="PTS_EIIA_1_perm"/>
</dbReference>
<evidence type="ECO:0000256" key="7">
    <source>
        <dbReference type="ARBA" id="ARBA00022692"/>
    </source>
</evidence>
<dbReference type="SUPFAM" id="SSF51261">
    <property type="entry name" value="Duplicated hybrid motif"/>
    <property type="match status" value="1"/>
</dbReference>
<evidence type="ECO:0000256" key="12">
    <source>
        <dbReference type="SAM" id="MobiDB-lite"/>
    </source>
</evidence>
<dbReference type="Proteomes" id="UP000249264">
    <property type="component" value="Chromosome 1"/>
</dbReference>
<evidence type="ECO:0000256" key="13">
    <source>
        <dbReference type="SAM" id="Phobius"/>
    </source>
</evidence>
<feature type="domain" description="PTS EIIC type-1" evidence="16">
    <location>
        <begin position="119"/>
        <end position="495"/>
    </location>
</feature>
<dbReference type="AlphaFoldDB" id="A0A2X4R9A1"/>
<dbReference type="InterPro" id="IPR050558">
    <property type="entry name" value="PTS_Sugar-Specific_Components"/>
</dbReference>
<feature type="compositionally biased region" description="Basic and acidic residues" evidence="12">
    <location>
        <begin position="491"/>
        <end position="503"/>
    </location>
</feature>
<dbReference type="GO" id="GO:0008982">
    <property type="term" value="F:protein-N(PI)-phosphohistidine-sugar phosphotransferase activity"/>
    <property type="evidence" value="ECO:0007669"/>
    <property type="project" value="InterPro"/>
</dbReference>
<dbReference type="Gene3D" id="3.30.1360.60">
    <property type="entry name" value="Glucose permease domain IIB"/>
    <property type="match status" value="1"/>
</dbReference>
<dbReference type="STRING" id="38301.NX84_11730"/>
<keyword evidence="6" id="KW-0598">Phosphotransferase system</keyword>
<dbReference type="NCBIfam" id="TIGR00830">
    <property type="entry name" value="PTBA"/>
    <property type="match status" value="1"/>
</dbReference>
<dbReference type="EMBL" id="LS483460">
    <property type="protein sequence ID" value="SQH98483.1"/>
    <property type="molecule type" value="Genomic_DNA"/>
</dbReference>
<keyword evidence="20" id="KW-1185">Reference proteome</keyword>
<dbReference type="GO" id="GO:0090589">
    <property type="term" value="F:protein-phosphocysteine-trehalose phosphotransferase system transporter activity"/>
    <property type="evidence" value="ECO:0007669"/>
    <property type="project" value="TreeGrafter"/>
</dbReference>
<evidence type="ECO:0000256" key="6">
    <source>
        <dbReference type="ARBA" id="ARBA00022683"/>
    </source>
</evidence>
<feature type="domain" description="PTS EIIB type-1" evidence="15">
    <location>
        <begin position="6"/>
        <end position="89"/>
    </location>
</feature>
<dbReference type="EC" id="2.7.1.-" evidence="18"/>
<dbReference type="GO" id="GO:0005886">
    <property type="term" value="C:plasma membrane"/>
    <property type="evidence" value="ECO:0007669"/>
    <property type="project" value="UniProtKB-SubCell"/>
</dbReference>
<keyword evidence="7 13" id="KW-0812">Transmembrane</keyword>
<evidence type="ECO:0000313" key="17">
    <source>
        <dbReference type="EMBL" id="QPS59749.1"/>
    </source>
</evidence>
<organism evidence="18 19">
    <name type="scientific">Corynebacterium minutissimum</name>
    <dbReference type="NCBI Taxonomy" id="38301"/>
    <lineage>
        <taxon>Bacteria</taxon>
        <taxon>Bacillati</taxon>
        <taxon>Actinomycetota</taxon>
        <taxon>Actinomycetes</taxon>
        <taxon>Mycobacteriales</taxon>
        <taxon>Corynebacteriaceae</taxon>
        <taxon>Corynebacterium</taxon>
    </lineage>
</organism>
<feature type="transmembrane region" description="Helical" evidence="13">
    <location>
        <begin position="160"/>
        <end position="182"/>
    </location>
</feature>
<keyword evidence="9 13" id="KW-1133">Transmembrane helix</keyword>
<proteinExistence type="predicted"/>
<dbReference type="PANTHER" id="PTHR30175">
    <property type="entry name" value="PHOSPHOTRANSFERASE SYSTEM TRANSPORT PROTEIN"/>
    <property type="match status" value="1"/>
</dbReference>
<dbReference type="InterPro" id="IPR013013">
    <property type="entry name" value="PTS_EIIC_1"/>
</dbReference>
<comment type="subcellular location">
    <subcellularLocation>
        <location evidence="1">Cell membrane</location>
        <topology evidence="1">Multi-pass membrane protein</topology>
    </subcellularLocation>
</comment>
<dbReference type="Gene3D" id="2.70.70.10">
    <property type="entry name" value="Glucose Permease (Domain IIA)"/>
    <property type="match status" value="1"/>
</dbReference>
<feature type="active site" description="Phosphocysteine intermediate; for EIIB activity" evidence="11">
    <location>
        <position position="28"/>
    </location>
</feature>
<evidence type="ECO:0000256" key="10">
    <source>
        <dbReference type="ARBA" id="ARBA00023136"/>
    </source>
</evidence>
<sequence length="705" mass="74315">MSTQTRSAAEAILDGIGGAENITSLTHCATRLRFELADASKADKQALEAIPKVMGAVPQGGRNYQVVIGGDVATVYDQIKALPQMKNRSQSSGQSNDDVKAAARAKSKGKLPWMDAFFEYLSDSFRPILGVLLGASLIIAFASVLDAFEVVDFRSPDKPASWFFVDAMWRSVFFFLPVMVAYNAGKKLRIDPWVPATVMAALFTPEFLNLSENPAVQCVTNDTLGAEQCSIPIFGMTMQLQDYGGNVFVPLIMAAVAALFYKGFQKIIPSAVHMVFVPFLTLLFVIPLTAFIIGPFGVWAGNGIGAGLSWMNDHVPFVFALAIPMLYPFLVPLGLHWPLNALMLVNIQTLGYDFIQGPMGAWNFACFGATAGVLALSIRDRDTVMRQTSASALLAGLLGGISEPSLYGIHLRYKRIYPRMLVGCFAGGLTVALLTLGTNGITTNAFVFTSVLTIPVFTPMAKYAISIAVAFTVAFLLIFFTDYRTPEERAEAKAAREAAERGEANGTVNTDDAVLGDAPAHTAGTAAAGAGAGAATATATKADASARAAEPAAGTTTDIASPAAGEVVPMSDIDDPVFSAGTLGDGVGILPENNDVYSPVSGTVVSAMKSGHAYGIKTEDGVEVLVHIGVNTVKMKGEGFTPAVKKGDTVKKGELLATVDFDKVREAGYDTTIVLAVTNTKALAAVTPAGLKHATAGDTVITTTR</sequence>
<dbReference type="EMBL" id="CP065689">
    <property type="protein sequence ID" value="QPS59749.1"/>
    <property type="molecule type" value="Genomic_DNA"/>
</dbReference>
<evidence type="ECO:0000256" key="2">
    <source>
        <dbReference type="ARBA" id="ARBA00022448"/>
    </source>
</evidence>
<keyword evidence="5 18" id="KW-0808">Transferase</keyword>
<keyword evidence="8" id="KW-0418">Kinase</keyword>
<evidence type="ECO:0000256" key="1">
    <source>
        <dbReference type="ARBA" id="ARBA00004651"/>
    </source>
</evidence>
<dbReference type="InterPro" id="IPR001996">
    <property type="entry name" value="PTS_IIB_1"/>
</dbReference>
<protein>
    <submittedName>
        <fullName evidence="17">PTS glucose transporter subunit IIA</fullName>
    </submittedName>
    <submittedName>
        <fullName evidence="18">PTS system, glucose-specific IIABC component</fullName>
        <ecNumber evidence="18">2.7.1.-</ecNumber>
    </submittedName>
</protein>
<feature type="transmembrane region" description="Helical" evidence="13">
    <location>
        <begin position="273"/>
        <end position="297"/>
    </location>
</feature>
<dbReference type="GeneID" id="70782221"/>
<dbReference type="GO" id="GO:0015771">
    <property type="term" value="P:trehalose transport"/>
    <property type="evidence" value="ECO:0007669"/>
    <property type="project" value="TreeGrafter"/>
</dbReference>
<evidence type="ECO:0000313" key="18">
    <source>
        <dbReference type="EMBL" id="SQH98483.1"/>
    </source>
</evidence>
<dbReference type="RefSeq" id="WP_039676799.1">
    <property type="nucleotide sequence ID" value="NZ_CP065689.1"/>
</dbReference>
<dbReference type="Pfam" id="PF00367">
    <property type="entry name" value="PTS_EIIB"/>
    <property type="match status" value="1"/>
</dbReference>
<evidence type="ECO:0000256" key="8">
    <source>
        <dbReference type="ARBA" id="ARBA00022777"/>
    </source>
</evidence>
<dbReference type="PROSITE" id="PS01035">
    <property type="entry name" value="PTS_EIIB_TYPE_1_CYS"/>
    <property type="match status" value="1"/>
</dbReference>
<keyword evidence="10 13" id="KW-0472">Membrane</keyword>
<dbReference type="OrthoDB" id="9797715at2"/>
<evidence type="ECO:0000313" key="19">
    <source>
        <dbReference type="Proteomes" id="UP000249264"/>
    </source>
</evidence>
<evidence type="ECO:0000256" key="9">
    <source>
        <dbReference type="ARBA" id="ARBA00022989"/>
    </source>
</evidence>
<dbReference type="PROSITE" id="PS51098">
    <property type="entry name" value="PTS_EIIB_TYPE_1"/>
    <property type="match status" value="1"/>
</dbReference>
<dbReference type="PANTHER" id="PTHR30175:SF1">
    <property type="entry name" value="PTS SYSTEM ARBUTIN-, CELLOBIOSE-, AND SALICIN-SPECIFIC EIIBC COMPONENT-RELATED"/>
    <property type="match status" value="1"/>
</dbReference>
<keyword evidence="2" id="KW-0813">Transport</keyword>